<dbReference type="AlphaFoldDB" id="A0A8C6X945"/>
<name>A0A8C6X945_NAJNA</name>
<evidence type="ECO:0000313" key="2">
    <source>
        <dbReference type="Ensembl" id="ENSNNAP00000010922.1"/>
    </source>
</evidence>
<dbReference type="OrthoDB" id="10503935at2759"/>
<keyword evidence="3" id="KW-1185">Reference proteome</keyword>
<feature type="signal peptide" evidence="1">
    <location>
        <begin position="1"/>
        <end position="16"/>
    </location>
</feature>
<reference evidence="2" key="1">
    <citation type="submission" date="2025-08" db="UniProtKB">
        <authorList>
            <consortium name="Ensembl"/>
        </authorList>
    </citation>
    <scope>IDENTIFICATION</scope>
</reference>
<dbReference type="GeneTree" id="ENSGT01010000229736"/>
<evidence type="ECO:0008006" key="4">
    <source>
        <dbReference type="Google" id="ProtNLM"/>
    </source>
</evidence>
<organism evidence="2 3">
    <name type="scientific">Naja naja</name>
    <name type="common">Indian cobra</name>
    <dbReference type="NCBI Taxonomy" id="35670"/>
    <lineage>
        <taxon>Eukaryota</taxon>
        <taxon>Metazoa</taxon>
        <taxon>Chordata</taxon>
        <taxon>Craniata</taxon>
        <taxon>Vertebrata</taxon>
        <taxon>Euteleostomi</taxon>
        <taxon>Lepidosauria</taxon>
        <taxon>Squamata</taxon>
        <taxon>Bifurcata</taxon>
        <taxon>Unidentata</taxon>
        <taxon>Episquamata</taxon>
        <taxon>Toxicofera</taxon>
        <taxon>Serpentes</taxon>
        <taxon>Colubroidea</taxon>
        <taxon>Elapidae</taxon>
        <taxon>Elapinae</taxon>
        <taxon>Naja</taxon>
    </lineage>
</organism>
<feature type="chain" id="PRO_5034893432" description="Secreted protein" evidence="1">
    <location>
        <begin position="17"/>
        <end position="79"/>
    </location>
</feature>
<dbReference type="Proteomes" id="UP000694559">
    <property type="component" value="Unplaced"/>
</dbReference>
<dbReference type="Ensembl" id="ENSNNAT00000011423.1">
    <property type="protein sequence ID" value="ENSNNAP00000010922.1"/>
    <property type="gene ID" value="ENSNNAG00000007290.1"/>
</dbReference>
<protein>
    <recommendedName>
        <fullName evidence="4">Secreted protein</fullName>
    </recommendedName>
</protein>
<accession>A0A8C6X945</accession>
<keyword evidence="1" id="KW-0732">Signal</keyword>
<reference evidence="2" key="2">
    <citation type="submission" date="2025-09" db="UniProtKB">
        <authorList>
            <consortium name="Ensembl"/>
        </authorList>
    </citation>
    <scope>IDENTIFICATION</scope>
</reference>
<sequence>MGALSLASMTLIHILAVPVFVGLPPSTEVKSSRIELKMDANIISACSSLSRNFSSISSVCLKPFFPICVSREKWLLPLS</sequence>
<proteinExistence type="predicted"/>
<evidence type="ECO:0000256" key="1">
    <source>
        <dbReference type="SAM" id="SignalP"/>
    </source>
</evidence>
<evidence type="ECO:0000313" key="3">
    <source>
        <dbReference type="Proteomes" id="UP000694559"/>
    </source>
</evidence>